<reference evidence="3" key="2">
    <citation type="submission" date="2015-01" db="EMBL/GenBank/DDBJ databases">
        <title>Evolutionary Origins and Diversification of the Mycorrhizal Mutualists.</title>
        <authorList>
            <consortium name="DOE Joint Genome Institute"/>
            <consortium name="Mycorrhizal Genomics Consortium"/>
            <person name="Kohler A."/>
            <person name="Kuo A."/>
            <person name="Nagy L.G."/>
            <person name="Floudas D."/>
            <person name="Copeland A."/>
            <person name="Barry K.W."/>
            <person name="Cichocki N."/>
            <person name="Veneault-Fourrey C."/>
            <person name="LaButti K."/>
            <person name="Lindquist E.A."/>
            <person name="Lipzen A."/>
            <person name="Lundell T."/>
            <person name="Morin E."/>
            <person name="Murat C."/>
            <person name="Riley R."/>
            <person name="Ohm R."/>
            <person name="Sun H."/>
            <person name="Tunlid A."/>
            <person name="Henrissat B."/>
            <person name="Grigoriev I.V."/>
            <person name="Hibbett D.S."/>
            <person name="Martin F."/>
        </authorList>
    </citation>
    <scope>NUCLEOTIDE SEQUENCE [LARGE SCALE GENOMIC DNA]</scope>
    <source>
        <strain evidence="3">UH-Slu-Lm8-n1</strain>
    </source>
</reference>
<organism evidence="2 3">
    <name type="scientific">Suillus luteus UH-Slu-Lm8-n1</name>
    <dbReference type="NCBI Taxonomy" id="930992"/>
    <lineage>
        <taxon>Eukaryota</taxon>
        <taxon>Fungi</taxon>
        <taxon>Dikarya</taxon>
        <taxon>Basidiomycota</taxon>
        <taxon>Agaricomycotina</taxon>
        <taxon>Agaricomycetes</taxon>
        <taxon>Agaricomycetidae</taxon>
        <taxon>Boletales</taxon>
        <taxon>Suillineae</taxon>
        <taxon>Suillaceae</taxon>
        <taxon>Suillus</taxon>
    </lineage>
</organism>
<dbReference type="EMBL" id="KN836893">
    <property type="protein sequence ID" value="KIK31538.1"/>
    <property type="molecule type" value="Genomic_DNA"/>
</dbReference>
<reference evidence="2 3" key="1">
    <citation type="submission" date="2014-04" db="EMBL/GenBank/DDBJ databases">
        <authorList>
            <consortium name="DOE Joint Genome Institute"/>
            <person name="Kuo A."/>
            <person name="Ruytinx J."/>
            <person name="Rineau F."/>
            <person name="Colpaert J."/>
            <person name="Kohler A."/>
            <person name="Nagy L.G."/>
            <person name="Floudas D."/>
            <person name="Copeland A."/>
            <person name="Barry K.W."/>
            <person name="Cichocki N."/>
            <person name="Veneault-Fourrey C."/>
            <person name="LaButti K."/>
            <person name="Lindquist E.A."/>
            <person name="Lipzen A."/>
            <person name="Lundell T."/>
            <person name="Morin E."/>
            <person name="Murat C."/>
            <person name="Sun H."/>
            <person name="Tunlid A."/>
            <person name="Henrissat B."/>
            <person name="Grigoriev I.V."/>
            <person name="Hibbett D.S."/>
            <person name="Martin F."/>
            <person name="Nordberg H.P."/>
            <person name="Cantor M.N."/>
            <person name="Hua S.X."/>
        </authorList>
    </citation>
    <scope>NUCLEOTIDE SEQUENCE [LARGE SCALE GENOMIC DNA]</scope>
    <source>
        <strain evidence="2 3">UH-Slu-Lm8-n1</strain>
    </source>
</reference>
<gene>
    <name evidence="2" type="ORF">CY34DRAFT_111336</name>
</gene>
<feature type="region of interest" description="Disordered" evidence="1">
    <location>
        <begin position="1"/>
        <end position="42"/>
    </location>
</feature>
<sequence length="229" mass="24884">MPRSQGGPGRGRGRSASRAQVAAPTGTLPPFQPIPFNPNSSSTLERLASAAAMIETSGAPTDTLLEHQGHQRSSQLPSQERLRPYSIPSSRTTSRHTSRASASVFDADERPDRARRSSKSELRATDMRFYSDNDQKNIKHARKLIVLDMVLESGWKKTSELNGVASECILQASAVSGHVTQSTDAINKLIFDGLSTIRGKLVNETERIISALDLYPPPDCGLSDNEKDA</sequence>
<accession>A0A0D0AHS0</accession>
<feature type="region of interest" description="Disordered" evidence="1">
    <location>
        <begin position="67"/>
        <end position="120"/>
    </location>
</feature>
<evidence type="ECO:0000313" key="2">
    <source>
        <dbReference type="EMBL" id="KIK31538.1"/>
    </source>
</evidence>
<name>A0A0D0AHS0_9AGAM</name>
<dbReference type="AlphaFoldDB" id="A0A0D0AHS0"/>
<proteinExistence type="predicted"/>
<dbReference type="Proteomes" id="UP000054485">
    <property type="component" value="Unassembled WGS sequence"/>
</dbReference>
<protein>
    <submittedName>
        <fullName evidence="2">Uncharacterized protein</fullName>
    </submittedName>
</protein>
<evidence type="ECO:0000256" key="1">
    <source>
        <dbReference type="SAM" id="MobiDB-lite"/>
    </source>
</evidence>
<dbReference type="OrthoDB" id="2659717at2759"/>
<feature type="non-terminal residue" evidence="2">
    <location>
        <position position="1"/>
    </location>
</feature>
<keyword evidence="3" id="KW-1185">Reference proteome</keyword>
<feature type="compositionally biased region" description="Basic and acidic residues" evidence="1">
    <location>
        <begin position="107"/>
        <end position="120"/>
    </location>
</feature>
<feature type="compositionally biased region" description="Gly residues" evidence="1">
    <location>
        <begin position="1"/>
        <end position="10"/>
    </location>
</feature>
<evidence type="ECO:0000313" key="3">
    <source>
        <dbReference type="Proteomes" id="UP000054485"/>
    </source>
</evidence>
<dbReference type="InParanoid" id="A0A0D0AHS0"/>
<dbReference type="HOGENOM" id="CLU_1217305_0_0_1"/>